<reference evidence="1" key="2">
    <citation type="journal article" date="2015" name="Data Brief">
        <title>Shoot transcriptome of the giant reed, Arundo donax.</title>
        <authorList>
            <person name="Barrero R.A."/>
            <person name="Guerrero F.D."/>
            <person name="Moolhuijzen P."/>
            <person name="Goolsby J.A."/>
            <person name="Tidwell J."/>
            <person name="Bellgard S.E."/>
            <person name="Bellgard M.I."/>
        </authorList>
    </citation>
    <scope>NUCLEOTIDE SEQUENCE</scope>
    <source>
        <tissue evidence="1">Shoot tissue taken approximately 20 cm above the soil surface</tissue>
    </source>
</reference>
<dbReference type="AlphaFoldDB" id="A0A0A9ASY4"/>
<name>A0A0A9ASY4_ARUDO</name>
<proteinExistence type="predicted"/>
<reference evidence="1" key="1">
    <citation type="submission" date="2014-09" db="EMBL/GenBank/DDBJ databases">
        <authorList>
            <person name="Magalhaes I.L.F."/>
            <person name="Oliveira U."/>
            <person name="Santos F.R."/>
            <person name="Vidigal T.H.D.A."/>
            <person name="Brescovit A.D."/>
            <person name="Santos A.J."/>
        </authorList>
    </citation>
    <scope>NUCLEOTIDE SEQUENCE</scope>
    <source>
        <tissue evidence="1">Shoot tissue taken approximately 20 cm above the soil surface</tissue>
    </source>
</reference>
<evidence type="ECO:0000313" key="1">
    <source>
        <dbReference type="EMBL" id="JAD52983.1"/>
    </source>
</evidence>
<protein>
    <submittedName>
        <fullName evidence="1">Uncharacterized protein</fullName>
    </submittedName>
</protein>
<sequence>MGPYKKYLRWLHENLRLSIKPPRVALDAENLPYFDDRDNLVDEYDVMTRSGQ</sequence>
<accession>A0A0A9ASY4</accession>
<organism evidence="1">
    <name type="scientific">Arundo donax</name>
    <name type="common">Giant reed</name>
    <name type="synonym">Donax arundinaceus</name>
    <dbReference type="NCBI Taxonomy" id="35708"/>
    <lineage>
        <taxon>Eukaryota</taxon>
        <taxon>Viridiplantae</taxon>
        <taxon>Streptophyta</taxon>
        <taxon>Embryophyta</taxon>
        <taxon>Tracheophyta</taxon>
        <taxon>Spermatophyta</taxon>
        <taxon>Magnoliopsida</taxon>
        <taxon>Liliopsida</taxon>
        <taxon>Poales</taxon>
        <taxon>Poaceae</taxon>
        <taxon>PACMAD clade</taxon>
        <taxon>Arundinoideae</taxon>
        <taxon>Arundineae</taxon>
        <taxon>Arundo</taxon>
    </lineage>
</organism>
<dbReference type="EMBL" id="GBRH01244912">
    <property type="protein sequence ID" value="JAD52983.1"/>
    <property type="molecule type" value="Transcribed_RNA"/>
</dbReference>